<proteinExistence type="predicted"/>
<feature type="domain" description="HAM1-like N-terminal" evidence="2">
    <location>
        <begin position="49"/>
        <end position="242"/>
    </location>
</feature>
<evidence type="ECO:0000313" key="3">
    <source>
        <dbReference type="EMBL" id="TFK41696.1"/>
    </source>
</evidence>
<reference evidence="3 4" key="1">
    <citation type="journal article" date="2019" name="Nat. Ecol. Evol.">
        <title>Megaphylogeny resolves global patterns of mushroom evolution.</title>
        <authorList>
            <person name="Varga T."/>
            <person name="Krizsan K."/>
            <person name="Foldi C."/>
            <person name="Dima B."/>
            <person name="Sanchez-Garcia M."/>
            <person name="Sanchez-Ramirez S."/>
            <person name="Szollosi G.J."/>
            <person name="Szarkandi J.G."/>
            <person name="Papp V."/>
            <person name="Albert L."/>
            <person name="Andreopoulos W."/>
            <person name="Angelini C."/>
            <person name="Antonin V."/>
            <person name="Barry K.W."/>
            <person name="Bougher N.L."/>
            <person name="Buchanan P."/>
            <person name="Buyck B."/>
            <person name="Bense V."/>
            <person name="Catcheside P."/>
            <person name="Chovatia M."/>
            <person name="Cooper J."/>
            <person name="Damon W."/>
            <person name="Desjardin D."/>
            <person name="Finy P."/>
            <person name="Geml J."/>
            <person name="Haridas S."/>
            <person name="Hughes K."/>
            <person name="Justo A."/>
            <person name="Karasinski D."/>
            <person name="Kautmanova I."/>
            <person name="Kiss B."/>
            <person name="Kocsube S."/>
            <person name="Kotiranta H."/>
            <person name="LaButti K.M."/>
            <person name="Lechner B.E."/>
            <person name="Liimatainen K."/>
            <person name="Lipzen A."/>
            <person name="Lukacs Z."/>
            <person name="Mihaltcheva S."/>
            <person name="Morgado L.N."/>
            <person name="Niskanen T."/>
            <person name="Noordeloos M.E."/>
            <person name="Ohm R.A."/>
            <person name="Ortiz-Santana B."/>
            <person name="Ovrebo C."/>
            <person name="Racz N."/>
            <person name="Riley R."/>
            <person name="Savchenko A."/>
            <person name="Shiryaev A."/>
            <person name="Soop K."/>
            <person name="Spirin V."/>
            <person name="Szebenyi C."/>
            <person name="Tomsovsky M."/>
            <person name="Tulloss R.E."/>
            <person name="Uehling J."/>
            <person name="Grigoriev I.V."/>
            <person name="Vagvolgyi C."/>
            <person name="Papp T."/>
            <person name="Martin F.M."/>
            <person name="Miettinen O."/>
            <person name="Hibbett D.S."/>
            <person name="Nagy L.G."/>
        </authorList>
    </citation>
    <scope>NUCLEOTIDE SEQUENCE [LARGE SCALE GENOMIC DNA]</scope>
    <source>
        <strain evidence="3 4">CBS 166.37</strain>
    </source>
</reference>
<feature type="compositionally biased region" description="Basic and acidic residues" evidence="1">
    <location>
        <begin position="428"/>
        <end position="441"/>
    </location>
</feature>
<evidence type="ECO:0000256" key="1">
    <source>
        <dbReference type="SAM" id="MobiDB-lite"/>
    </source>
</evidence>
<keyword evidence="4" id="KW-1185">Reference proteome</keyword>
<dbReference type="STRING" id="68775.A0A5C3MB58"/>
<name>A0A5C3MB58_9AGAR</name>
<protein>
    <recommendedName>
        <fullName evidence="2">HAM1-like N-terminal domain-containing protein</fullName>
    </recommendedName>
</protein>
<accession>A0A5C3MB58</accession>
<dbReference type="InterPro" id="IPR045967">
    <property type="entry name" value="HAM1-like_N"/>
</dbReference>
<sequence length="1134" mass="124205">MNYCLACLGLDKKAEDEEPLLGNQQTRRQTRPNLKDPLPAESPSDKLVDILVVLNAGKLPSQEQINHLLRFLLKSDLLQDDATTKVMQGTGPASEKGRKVVRGVHNVAQALLQFGMEKNDDDKFQDLIFQLSQIEGVPVRVDVDPAFGAAGKAMDAGKAGASQLREDAPSTNEIASDLAIFTHVLRTLFHTFLTSSIFRLLLVDAMDIARELVAHVAVDIERAAVVVKDAAEEVRETAAGVEQRAKEDNLKTDGGVEKLKGKGRDVLEGMLEGGRNVHDEWEEVGREVEQDAKTKLIQRLQEIMHRAQQDPSTRKAIHAMLLLIGKYADKLSTLSSTASSTLSSASPSSTYPPQPYPTTSSSGIGITSPYLSRALSDLKVLLERLGRVQSIDPLLDAFSQVMRDLGEIPGEMADSVADRVGNIATEAEDMKLPDQNERRNGNNENEDDESKQQESKSKKKDTKERYQPNPIRKYFKDISLYIDRGLSEPGWATSEKGTVALTRLVDAGIDLVTITSDVVGDVVVDIQQNIEDGEAGLIPDKGKSTAPAPGSELKRQFAFDIQRFINELDAFATKIEADRTTMRLLRAFEGLGSDIQDLLGTGVQQGKKTAARTARRSLLGGIGWMQWLSWGLPRLLKMIPPSWVPIPRVEVKSGSIEGAIEALWLKDRAQGGGSGGIEGKLVPDEIILKEWSEIRVDMREEDELALGSRTRRRSQEGRGETKISSSSRIHMHADGIRASIAGLGYYIRYGGSVLGYEDEGVLSIDAGVDDGIGSGIGVDIEIELENVMDTLEAGRRVWHADGTLPIDEGEVHDSDTESALADFDGQRAVSGDQTLLHHKIRKAQRTAAPTVGPALVASVQPLFRVIDVRVALEGLHFRIDHSKHWILNTLLVQPLAGPAVSRLVKSAAEEQMRKLLAVLALGFGRLQAEAKKRGVLRRQTRTKMARRQEMRRIGDEGELEDEEDVYVDILGDWCGAIIDTGPEAFGHSKLDDVDEDEDLLIETDTNIHPTTKGIVYTSSTITTQQPTGHTVMNTNSETEEVDTSETVVAIGAGPQLFPGKGGPYRERNDAEEEAAGERRRFTDEARDVLHTGVGGIKKGIDIGVGALKSGEEGMKRATERKAIRKRIESDTRGW</sequence>
<evidence type="ECO:0000313" key="4">
    <source>
        <dbReference type="Proteomes" id="UP000308652"/>
    </source>
</evidence>
<feature type="region of interest" description="Disordered" evidence="1">
    <location>
        <begin position="425"/>
        <end position="468"/>
    </location>
</feature>
<dbReference type="EMBL" id="ML213594">
    <property type="protein sequence ID" value="TFK41696.1"/>
    <property type="molecule type" value="Genomic_DNA"/>
</dbReference>
<dbReference type="OrthoDB" id="5407957at2759"/>
<feature type="region of interest" description="Disordered" evidence="1">
    <location>
        <begin position="338"/>
        <end position="365"/>
    </location>
</feature>
<feature type="compositionally biased region" description="Basic and acidic residues" evidence="1">
    <location>
        <begin position="450"/>
        <end position="466"/>
    </location>
</feature>
<feature type="region of interest" description="Disordered" evidence="1">
    <location>
        <begin position="18"/>
        <end position="41"/>
    </location>
</feature>
<feature type="region of interest" description="Disordered" evidence="1">
    <location>
        <begin position="706"/>
        <end position="727"/>
    </location>
</feature>
<feature type="region of interest" description="Disordered" evidence="1">
    <location>
        <begin position="1058"/>
        <end position="1078"/>
    </location>
</feature>
<feature type="non-terminal residue" evidence="3">
    <location>
        <position position="1134"/>
    </location>
</feature>
<dbReference type="PANTHER" id="PTHR31138:SF1">
    <property type="entry name" value="PDZ DOMAIN-CONTAINING PROTEIN"/>
    <property type="match status" value="1"/>
</dbReference>
<feature type="compositionally biased region" description="Low complexity" evidence="1">
    <location>
        <begin position="338"/>
        <end position="349"/>
    </location>
</feature>
<dbReference type="Pfam" id="PF19343">
    <property type="entry name" value="HAM1_N"/>
    <property type="match status" value="1"/>
</dbReference>
<evidence type="ECO:0000259" key="2">
    <source>
        <dbReference type="Pfam" id="PF19343"/>
    </source>
</evidence>
<dbReference type="Proteomes" id="UP000308652">
    <property type="component" value="Unassembled WGS sequence"/>
</dbReference>
<dbReference type="PANTHER" id="PTHR31138">
    <property type="entry name" value="CHROMOSOME 19, WHOLE GENOME SHOTGUN SEQUENCE"/>
    <property type="match status" value="1"/>
</dbReference>
<dbReference type="AlphaFoldDB" id="A0A5C3MB58"/>
<gene>
    <name evidence="3" type="ORF">BDQ12DRAFT_625737</name>
</gene>
<organism evidence="3 4">
    <name type="scientific">Crucibulum laeve</name>
    <dbReference type="NCBI Taxonomy" id="68775"/>
    <lineage>
        <taxon>Eukaryota</taxon>
        <taxon>Fungi</taxon>
        <taxon>Dikarya</taxon>
        <taxon>Basidiomycota</taxon>
        <taxon>Agaricomycotina</taxon>
        <taxon>Agaricomycetes</taxon>
        <taxon>Agaricomycetidae</taxon>
        <taxon>Agaricales</taxon>
        <taxon>Agaricineae</taxon>
        <taxon>Nidulariaceae</taxon>
        <taxon>Crucibulum</taxon>
    </lineage>
</organism>